<dbReference type="EMBL" id="GL433853">
    <property type="protein sequence ID" value="EFN53060.1"/>
    <property type="molecule type" value="Genomic_DNA"/>
</dbReference>
<dbReference type="Gene3D" id="2.30.180.10">
    <property type="entry name" value="FAS1 domain"/>
    <property type="match status" value="1"/>
</dbReference>
<evidence type="ECO:0000259" key="1">
    <source>
        <dbReference type="PROSITE" id="PS50213"/>
    </source>
</evidence>
<dbReference type="InterPro" id="IPR000782">
    <property type="entry name" value="FAS1_domain"/>
</dbReference>
<dbReference type="SUPFAM" id="SSF82153">
    <property type="entry name" value="FAS1 domain"/>
    <property type="match status" value="1"/>
</dbReference>
<dbReference type="Proteomes" id="UP000008141">
    <property type="component" value="Unassembled WGS sequence"/>
</dbReference>
<organism evidence="3">
    <name type="scientific">Chlorella variabilis</name>
    <name type="common">Green alga</name>
    <dbReference type="NCBI Taxonomy" id="554065"/>
    <lineage>
        <taxon>Eukaryota</taxon>
        <taxon>Viridiplantae</taxon>
        <taxon>Chlorophyta</taxon>
        <taxon>core chlorophytes</taxon>
        <taxon>Trebouxiophyceae</taxon>
        <taxon>Chlorellales</taxon>
        <taxon>Chlorellaceae</taxon>
        <taxon>Chlorella clade</taxon>
        <taxon>Chlorella</taxon>
    </lineage>
</organism>
<dbReference type="AlphaFoldDB" id="E1ZM76"/>
<dbReference type="InterPro" id="IPR036378">
    <property type="entry name" value="FAS1_dom_sf"/>
</dbReference>
<accession>E1ZM76</accession>
<feature type="domain" description="FAS1" evidence="1">
    <location>
        <begin position="31"/>
        <end position="106"/>
    </location>
</feature>
<sequence length="106" mass="11256">MLDITLDISSPVPDMRHMPPPVDTLGGSHQWDSIVDLADSKNDTTIVWSLIQAAGLESALDESNFTATVFLPTDEYLSAAADSIDTDDVVLMPGEMPLGAQPPSTA</sequence>
<dbReference type="OrthoDB" id="520303at2759"/>
<name>E1ZM76_CHLVA</name>
<dbReference type="GeneID" id="17352518"/>
<reference evidence="2 3" key="1">
    <citation type="journal article" date="2010" name="Plant Cell">
        <title>The Chlorella variabilis NC64A genome reveals adaptation to photosymbiosis, coevolution with viruses, and cryptic sex.</title>
        <authorList>
            <person name="Blanc G."/>
            <person name="Duncan G."/>
            <person name="Agarkova I."/>
            <person name="Borodovsky M."/>
            <person name="Gurnon J."/>
            <person name="Kuo A."/>
            <person name="Lindquist E."/>
            <person name="Lucas S."/>
            <person name="Pangilinan J."/>
            <person name="Polle J."/>
            <person name="Salamov A."/>
            <person name="Terry A."/>
            <person name="Yamada T."/>
            <person name="Dunigan D.D."/>
            <person name="Grigoriev I.V."/>
            <person name="Claverie J.M."/>
            <person name="Van Etten J.L."/>
        </authorList>
    </citation>
    <scope>NUCLEOTIDE SEQUENCE [LARGE SCALE GENOMIC DNA]</scope>
    <source>
        <strain evidence="2 3">NC64A</strain>
    </source>
</reference>
<proteinExistence type="predicted"/>
<evidence type="ECO:0000313" key="3">
    <source>
        <dbReference type="Proteomes" id="UP000008141"/>
    </source>
</evidence>
<dbReference type="KEGG" id="cvr:CHLNCDRAFT_137340"/>
<keyword evidence="3" id="KW-1185">Reference proteome</keyword>
<dbReference type="InParanoid" id="E1ZM76"/>
<evidence type="ECO:0000313" key="2">
    <source>
        <dbReference type="EMBL" id="EFN53060.1"/>
    </source>
</evidence>
<protein>
    <submittedName>
        <fullName evidence="2">Expressed protein</fullName>
    </submittedName>
</protein>
<dbReference type="PROSITE" id="PS50213">
    <property type="entry name" value="FAS1"/>
    <property type="match status" value="1"/>
</dbReference>
<dbReference type="RefSeq" id="XP_005845162.1">
    <property type="nucleotide sequence ID" value="XM_005845100.1"/>
</dbReference>
<gene>
    <name evidence="2" type="ORF">CHLNCDRAFT_137340</name>
</gene>